<organism evidence="2 3">
    <name type="scientific">Aliikangiella marina</name>
    <dbReference type="NCBI Taxonomy" id="1712262"/>
    <lineage>
        <taxon>Bacteria</taxon>
        <taxon>Pseudomonadati</taxon>
        <taxon>Pseudomonadota</taxon>
        <taxon>Gammaproteobacteria</taxon>
        <taxon>Oceanospirillales</taxon>
        <taxon>Pleioneaceae</taxon>
        <taxon>Aliikangiella</taxon>
    </lineage>
</organism>
<comment type="similarity">
    <text evidence="1">Belongs to the Smg family.</text>
</comment>
<sequence>MKAEVMDVLLYIFERFQDDEFVPIEKAEALVSELEEVGFQTVEIQSALDWLDGLVDTSSENFALKQDSDITTRIYHPYEQHFLSIQCRGFLYFLEQVGVLDSHSREAVIDRVLALESNKPVDLDQLKWVVMMVLFNLPGKQEAAVWLENMDACFH</sequence>
<accession>A0A545T1E0</accession>
<gene>
    <name evidence="1" type="primary">smg</name>
    <name evidence="2" type="ORF">FLL45_22165</name>
</gene>
<reference evidence="2 3" key="1">
    <citation type="submission" date="2019-06" db="EMBL/GenBank/DDBJ databases">
        <title>Draft genome of Aliikangiella marina GYP-15.</title>
        <authorList>
            <person name="Wang G."/>
        </authorList>
    </citation>
    <scope>NUCLEOTIDE SEQUENCE [LARGE SCALE GENOMIC DNA]</scope>
    <source>
        <strain evidence="2 3">GYP-15</strain>
    </source>
</reference>
<evidence type="ECO:0000256" key="1">
    <source>
        <dbReference type="HAMAP-Rule" id="MF_00598"/>
    </source>
</evidence>
<evidence type="ECO:0000313" key="2">
    <source>
        <dbReference type="EMBL" id="TQV71034.1"/>
    </source>
</evidence>
<evidence type="ECO:0000313" key="3">
    <source>
        <dbReference type="Proteomes" id="UP000317839"/>
    </source>
</evidence>
<dbReference type="RefSeq" id="WP_142944251.1">
    <property type="nucleotide sequence ID" value="NZ_VIKR01000007.1"/>
</dbReference>
<dbReference type="HAMAP" id="MF_00598">
    <property type="entry name" value="Smg"/>
    <property type="match status" value="1"/>
</dbReference>
<comment type="caution">
    <text evidence="2">The sequence shown here is derived from an EMBL/GenBank/DDBJ whole genome shotgun (WGS) entry which is preliminary data.</text>
</comment>
<dbReference type="OrthoDB" id="9788984at2"/>
<dbReference type="PANTHER" id="PTHR38692">
    <property type="entry name" value="PROTEIN SMG"/>
    <property type="match status" value="1"/>
</dbReference>
<dbReference type="PANTHER" id="PTHR38692:SF1">
    <property type="entry name" value="PROTEIN SMG"/>
    <property type="match status" value="1"/>
</dbReference>
<dbReference type="Pfam" id="PF04361">
    <property type="entry name" value="DUF494"/>
    <property type="match status" value="1"/>
</dbReference>
<dbReference type="AlphaFoldDB" id="A0A545T1E0"/>
<dbReference type="InterPro" id="IPR007456">
    <property type="entry name" value="Smg"/>
</dbReference>
<name>A0A545T1E0_9GAMM</name>
<dbReference type="Proteomes" id="UP000317839">
    <property type="component" value="Unassembled WGS sequence"/>
</dbReference>
<protein>
    <recommendedName>
        <fullName evidence="1">Protein Smg homolog</fullName>
    </recommendedName>
</protein>
<proteinExistence type="inferred from homology"/>
<dbReference type="EMBL" id="VIKR01000007">
    <property type="protein sequence ID" value="TQV71034.1"/>
    <property type="molecule type" value="Genomic_DNA"/>
</dbReference>
<keyword evidence="3" id="KW-1185">Reference proteome</keyword>